<dbReference type="Proteomes" id="UP000274122">
    <property type="component" value="Chromosome"/>
</dbReference>
<evidence type="ECO:0000259" key="1">
    <source>
        <dbReference type="PROSITE" id="PS51186"/>
    </source>
</evidence>
<dbReference type="AlphaFoldDB" id="A0A447V280"/>
<dbReference type="EMBL" id="LR134201">
    <property type="protein sequence ID" value="VEB97640.1"/>
    <property type="molecule type" value="Genomic_DNA"/>
</dbReference>
<evidence type="ECO:0000313" key="3">
    <source>
        <dbReference type="Proteomes" id="UP000274122"/>
    </source>
</evidence>
<gene>
    <name evidence="2" type="ORF">NCTC11466_02264</name>
</gene>
<proteinExistence type="predicted"/>
<dbReference type="InterPro" id="IPR016181">
    <property type="entry name" value="Acyl_CoA_acyltransferase"/>
</dbReference>
<accession>A0A447V280</accession>
<evidence type="ECO:0000313" key="2">
    <source>
        <dbReference type="EMBL" id="VEB97640.1"/>
    </source>
</evidence>
<name>A0A447V280_9ENTR</name>
<feature type="domain" description="N-acetyltransferase" evidence="1">
    <location>
        <begin position="6"/>
        <end position="159"/>
    </location>
</feature>
<dbReference type="PROSITE" id="PS51186">
    <property type="entry name" value="GNAT"/>
    <property type="match status" value="1"/>
</dbReference>
<keyword evidence="3" id="KW-1185">Reference proteome</keyword>
<reference evidence="2 3" key="1">
    <citation type="submission" date="2018-12" db="EMBL/GenBank/DDBJ databases">
        <authorList>
            <consortium name="Pathogen Informatics"/>
        </authorList>
    </citation>
    <scope>NUCLEOTIDE SEQUENCE [LARGE SCALE GENOMIC DNA]</scope>
    <source>
        <strain evidence="2 3">NCTC11466</strain>
    </source>
</reference>
<dbReference type="SUPFAM" id="SSF55729">
    <property type="entry name" value="Acyl-CoA N-acyltransferases (Nat)"/>
    <property type="match status" value="1"/>
</dbReference>
<dbReference type="KEGG" id="clap:NCTC11466_02264"/>
<dbReference type="GO" id="GO:0016747">
    <property type="term" value="F:acyltransferase activity, transferring groups other than amino-acyl groups"/>
    <property type="evidence" value="ECO:0007669"/>
    <property type="project" value="InterPro"/>
</dbReference>
<dbReference type="InterPro" id="IPR000182">
    <property type="entry name" value="GNAT_dom"/>
</dbReference>
<protein>
    <recommendedName>
        <fullName evidence="1">N-acetyltransferase domain-containing protein</fullName>
    </recommendedName>
</protein>
<dbReference type="Gene3D" id="3.40.630.30">
    <property type="match status" value="1"/>
</dbReference>
<organism evidence="2 3">
    <name type="scientific">Cedecea lapagei</name>
    <dbReference type="NCBI Taxonomy" id="158823"/>
    <lineage>
        <taxon>Bacteria</taxon>
        <taxon>Pseudomonadati</taxon>
        <taxon>Pseudomonadota</taxon>
        <taxon>Gammaproteobacteria</taxon>
        <taxon>Enterobacterales</taxon>
        <taxon>Enterobacteriaceae</taxon>
        <taxon>Cedecea</taxon>
    </lineage>
</organism>
<sequence>MNSMSLHTEDLVPGSGHYLAAERINLHAFPDEQRVPLKVFFPLIEQQLVEAKCLCDGNSVVGFYVLIPDEEIRFLSFLAIAPQLRSIGYGSQALKLLKADAKNRPLVLCIEPPDKRADNFGQRLKRQAFYLRNGFHKTGHQQHIHGNLYDVLCGAKTYDRQAFLALMDTIEEHDE</sequence>
<dbReference type="Pfam" id="PF00583">
    <property type="entry name" value="Acetyltransf_1"/>
    <property type="match status" value="1"/>
</dbReference>